<dbReference type="InterPro" id="IPR004210">
    <property type="entry name" value="BESS_motif"/>
</dbReference>
<proteinExistence type="predicted"/>
<dbReference type="Pfam" id="PF10545">
    <property type="entry name" value="MADF_DNA_bdg"/>
    <property type="match status" value="1"/>
</dbReference>
<dbReference type="SMART" id="SM00595">
    <property type="entry name" value="MADF"/>
    <property type="match status" value="1"/>
</dbReference>
<gene>
    <name evidence="6" type="ORF">ABMA27_007696</name>
    <name evidence="5" type="ORF">ABMA28_008009</name>
</gene>
<dbReference type="AlphaFoldDB" id="A0ABD0SJH5"/>
<evidence type="ECO:0000259" key="3">
    <source>
        <dbReference type="PROSITE" id="PS51029"/>
    </source>
</evidence>
<evidence type="ECO:0000256" key="1">
    <source>
        <dbReference type="PROSITE-ProRule" id="PRU00371"/>
    </source>
</evidence>
<feature type="domain" description="MADF" evidence="3">
    <location>
        <begin position="29"/>
        <end position="130"/>
    </location>
</feature>
<dbReference type="PROSITE" id="PS51029">
    <property type="entry name" value="MADF"/>
    <property type="match status" value="1"/>
</dbReference>
<evidence type="ECO:0000313" key="8">
    <source>
        <dbReference type="Proteomes" id="UP001549921"/>
    </source>
</evidence>
<keyword evidence="7" id="KW-1185">Reference proteome</keyword>
<dbReference type="EMBL" id="JBEDNZ010000021">
    <property type="protein sequence ID" value="KAL0818657.1"/>
    <property type="molecule type" value="Genomic_DNA"/>
</dbReference>
<feature type="region of interest" description="Disordered" evidence="2">
    <location>
        <begin position="131"/>
        <end position="154"/>
    </location>
</feature>
<dbReference type="PROSITE" id="PS51031">
    <property type="entry name" value="BESS"/>
    <property type="match status" value="1"/>
</dbReference>
<comment type="subcellular location">
    <subcellularLocation>
        <location evidence="1">Nucleus</location>
    </subcellularLocation>
</comment>
<accession>A0ABD0SJH5</accession>
<evidence type="ECO:0000256" key="2">
    <source>
        <dbReference type="SAM" id="MobiDB-lite"/>
    </source>
</evidence>
<dbReference type="InterPro" id="IPR039353">
    <property type="entry name" value="TF_Adf1"/>
</dbReference>
<evidence type="ECO:0000313" key="5">
    <source>
        <dbReference type="EMBL" id="KAL0818656.1"/>
    </source>
</evidence>
<sequence>MTYIKQHLKYNTIMTGKVKKILEEIHPLDIIREVQKWPALYVKDSPERANTHFKLKIWHEIAKELFPEWDLYSQSDKDNKITDLMKKWRNLRDTCKRQVEIERKIREGYDIKKKVYVYYNHMSFLLPHLQTGDSEQEESPSQEPQMCKKRKLKHKVDTPKRKSFDRTTIPPASVYLEEIDEDKHFLMSLIPSFKRMSDDEKLTVKMEILKAIKGVRNSSSSSTANVSYQIVDSLACSTDIENIRGEEIKKELCTDVEGFEIHLGEPDSEEESD</sequence>
<dbReference type="Proteomes" id="UP001549920">
    <property type="component" value="Unassembled WGS sequence"/>
</dbReference>
<dbReference type="Proteomes" id="UP001549921">
    <property type="component" value="Unassembled WGS sequence"/>
</dbReference>
<dbReference type="GO" id="GO:0005634">
    <property type="term" value="C:nucleus"/>
    <property type="evidence" value="ECO:0007669"/>
    <property type="project" value="UniProtKB-SubCell"/>
</dbReference>
<name>A0ABD0SJH5_LOXSC</name>
<dbReference type="EMBL" id="JBEUOH010000021">
    <property type="protein sequence ID" value="KAL0868144.1"/>
    <property type="molecule type" value="Genomic_DNA"/>
</dbReference>
<dbReference type="PANTHER" id="PTHR12243">
    <property type="entry name" value="MADF DOMAIN TRANSCRIPTION FACTOR"/>
    <property type="match status" value="1"/>
</dbReference>
<comment type="caution">
    <text evidence="5">The sequence shown here is derived from an EMBL/GenBank/DDBJ whole genome shotgun (WGS) entry which is preliminary data.</text>
</comment>
<dbReference type="PANTHER" id="PTHR12243:SF69">
    <property type="entry name" value="SI:CH73-59F11.3"/>
    <property type="match status" value="1"/>
</dbReference>
<reference evidence="7 8" key="1">
    <citation type="submission" date="2024-06" db="EMBL/GenBank/DDBJ databases">
        <title>A chromosome-level genome assembly of beet webworm, Loxostege sticticalis.</title>
        <authorList>
            <person name="Zhang Y."/>
        </authorList>
    </citation>
    <scope>NUCLEOTIDE SEQUENCE [LARGE SCALE GENOMIC DNA]</scope>
    <source>
        <strain evidence="6">AQ026</strain>
        <strain evidence="5">AQ028</strain>
        <tissue evidence="5">Male pupae</tissue>
        <tissue evidence="6">Whole body</tissue>
    </source>
</reference>
<evidence type="ECO:0000313" key="7">
    <source>
        <dbReference type="Proteomes" id="UP001549920"/>
    </source>
</evidence>
<evidence type="ECO:0000259" key="4">
    <source>
        <dbReference type="PROSITE" id="PS51031"/>
    </source>
</evidence>
<dbReference type="Pfam" id="PF02944">
    <property type="entry name" value="BESS"/>
    <property type="match status" value="1"/>
</dbReference>
<dbReference type="InterPro" id="IPR006578">
    <property type="entry name" value="MADF-dom"/>
</dbReference>
<protein>
    <recommendedName>
        <fullName evidence="9">MADF domain-containing protein</fullName>
    </recommendedName>
</protein>
<evidence type="ECO:0000313" key="6">
    <source>
        <dbReference type="EMBL" id="KAL0868144.1"/>
    </source>
</evidence>
<feature type="domain" description="BESS" evidence="4">
    <location>
        <begin position="179"/>
        <end position="218"/>
    </location>
</feature>
<dbReference type="EMBL" id="JBEDNZ010000021">
    <property type="protein sequence ID" value="KAL0818656.1"/>
    <property type="molecule type" value="Genomic_DNA"/>
</dbReference>
<evidence type="ECO:0008006" key="9">
    <source>
        <dbReference type="Google" id="ProtNLM"/>
    </source>
</evidence>
<keyword evidence="1" id="KW-0539">Nucleus</keyword>
<organism evidence="5 8">
    <name type="scientific">Loxostege sticticalis</name>
    <name type="common">Beet webworm moth</name>
    <dbReference type="NCBI Taxonomy" id="481309"/>
    <lineage>
        <taxon>Eukaryota</taxon>
        <taxon>Metazoa</taxon>
        <taxon>Ecdysozoa</taxon>
        <taxon>Arthropoda</taxon>
        <taxon>Hexapoda</taxon>
        <taxon>Insecta</taxon>
        <taxon>Pterygota</taxon>
        <taxon>Neoptera</taxon>
        <taxon>Endopterygota</taxon>
        <taxon>Lepidoptera</taxon>
        <taxon>Glossata</taxon>
        <taxon>Ditrysia</taxon>
        <taxon>Pyraloidea</taxon>
        <taxon>Crambidae</taxon>
        <taxon>Pyraustinae</taxon>
        <taxon>Loxostege</taxon>
    </lineage>
</organism>